<feature type="non-terminal residue" evidence="1">
    <location>
        <position position="216"/>
    </location>
</feature>
<name>A0A2S4WK60_9BASI</name>
<reference evidence="2" key="2">
    <citation type="journal article" date="2018" name="BMC Genomics">
        <title>Genomic insights into host adaptation between the wheat stripe rust pathogen (Puccinia striiformis f. sp. tritici) and the barley stripe rust pathogen (Puccinia striiformis f. sp. hordei).</title>
        <authorList>
            <person name="Xia C."/>
            <person name="Wang M."/>
            <person name="Yin C."/>
            <person name="Cornejo O.E."/>
            <person name="Hulbert S.H."/>
            <person name="Chen X."/>
        </authorList>
    </citation>
    <scope>NUCLEOTIDE SEQUENCE [LARGE SCALE GENOMIC DNA]</scope>
    <source>
        <strain evidence="2">93TX-2</strain>
    </source>
</reference>
<evidence type="ECO:0000313" key="2">
    <source>
        <dbReference type="Proteomes" id="UP000238274"/>
    </source>
</evidence>
<reference evidence="1 2" key="1">
    <citation type="submission" date="2017-12" db="EMBL/GenBank/DDBJ databases">
        <title>Gene loss provides genomic basis for host adaptation in cereal stripe rust fungi.</title>
        <authorList>
            <person name="Xia C."/>
        </authorList>
    </citation>
    <scope>NUCLEOTIDE SEQUENCE [LARGE SCALE GENOMIC DNA]</scope>
    <source>
        <strain evidence="1 2">93TX-2</strain>
    </source>
</reference>
<dbReference type="VEuPathDB" id="FungiDB:PSHT_01534"/>
<gene>
    <name evidence="1" type="ORF">PSHT_01534</name>
</gene>
<reference evidence="2" key="3">
    <citation type="journal article" date="2018" name="Mol. Plant Microbe Interact.">
        <title>Genome sequence resources for the wheat stripe rust pathogen (Puccinia striiformis f. sp. tritici) and the barley stripe rust pathogen (Puccinia striiformis f. sp. hordei).</title>
        <authorList>
            <person name="Xia C."/>
            <person name="Wang M."/>
            <person name="Yin C."/>
            <person name="Cornejo O.E."/>
            <person name="Hulbert S.H."/>
            <person name="Chen X."/>
        </authorList>
    </citation>
    <scope>NUCLEOTIDE SEQUENCE [LARGE SCALE GENOMIC DNA]</scope>
    <source>
        <strain evidence="2">93TX-2</strain>
    </source>
</reference>
<protein>
    <submittedName>
        <fullName evidence="1">Uncharacterized protein</fullName>
    </submittedName>
</protein>
<evidence type="ECO:0000313" key="1">
    <source>
        <dbReference type="EMBL" id="POW22176.1"/>
    </source>
</evidence>
<accession>A0A2S4WK60</accession>
<proteinExistence type="predicted"/>
<dbReference type="EMBL" id="PKSM01000012">
    <property type="protein sequence ID" value="POW22176.1"/>
    <property type="molecule type" value="Genomic_DNA"/>
</dbReference>
<comment type="caution">
    <text evidence="1">The sequence shown here is derived from an EMBL/GenBank/DDBJ whole genome shotgun (WGS) entry which is preliminary data.</text>
</comment>
<dbReference type="Proteomes" id="UP000238274">
    <property type="component" value="Unassembled WGS sequence"/>
</dbReference>
<sequence length="216" mass="24195">MVLLGPTSTSLITTMALLQPTSPLRIPTMAHLRLISPPRVTIMALLKQTNMSLSLPPTITRLGPTSMSSITTTVPKKLPMSVFSKEPTGAILKFPNSQQLHKMLAPWGLIPSQAMAFSNNFKHHRISHKSTPSWTCCQTLRTWFIQLASSTSWVQGFLPTVHLTIWTTKATNTLVAFQMFKIHLRQTFTWMLVWISWVFGRMFGSDIHTGASSMSQ</sequence>
<keyword evidence="2" id="KW-1185">Reference proteome</keyword>
<organism evidence="1 2">
    <name type="scientific">Puccinia striiformis</name>
    <dbReference type="NCBI Taxonomy" id="27350"/>
    <lineage>
        <taxon>Eukaryota</taxon>
        <taxon>Fungi</taxon>
        <taxon>Dikarya</taxon>
        <taxon>Basidiomycota</taxon>
        <taxon>Pucciniomycotina</taxon>
        <taxon>Pucciniomycetes</taxon>
        <taxon>Pucciniales</taxon>
        <taxon>Pucciniaceae</taxon>
        <taxon>Puccinia</taxon>
    </lineage>
</organism>
<dbReference type="AlphaFoldDB" id="A0A2S4WK60"/>